<dbReference type="SMART" id="SM00256">
    <property type="entry name" value="FBOX"/>
    <property type="match status" value="1"/>
</dbReference>
<protein>
    <recommendedName>
        <fullName evidence="2">F-box domain-containing protein</fullName>
    </recommendedName>
</protein>
<dbReference type="OrthoDB" id="6483158at2759"/>
<dbReference type="Pfam" id="PF00646">
    <property type="entry name" value="F-box"/>
    <property type="match status" value="1"/>
</dbReference>
<dbReference type="PANTHER" id="PTHR13318">
    <property type="entry name" value="PARTNER OF PAIRED, ISOFORM B-RELATED"/>
    <property type="match status" value="1"/>
</dbReference>
<dbReference type="GO" id="GO:0031146">
    <property type="term" value="P:SCF-dependent proteasomal ubiquitin-dependent protein catabolic process"/>
    <property type="evidence" value="ECO:0007669"/>
    <property type="project" value="TreeGrafter"/>
</dbReference>
<comment type="caution">
    <text evidence="3">The sequence shown here is derived from an EMBL/GenBank/DDBJ whole genome shotgun (WGS) entry which is preliminary data.</text>
</comment>
<feature type="domain" description="F-box" evidence="2">
    <location>
        <begin position="2"/>
        <end position="48"/>
    </location>
</feature>
<dbReference type="PANTHER" id="PTHR13318:SF105">
    <property type="entry name" value="F-BOX_LRR-REPEAT PROTEIN 3"/>
    <property type="match status" value="1"/>
</dbReference>
<accession>A0A8X6FIZ3</accession>
<dbReference type="SUPFAM" id="SSF52047">
    <property type="entry name" value="RNI-like"/>
    <property type="match status" value="1"/>
</dbReference>
<dbReference type="Proteomes" id="UP000887116">
    <property type="component" value="Unassembled WGS sequence"/>
</dbReference>
<organism evidence="3 4">
    <name type="scientific">Trichonephila clavata</name>
    <name type="common">Joro spider</name>
    <name type="synonym">Nephila clavata</name>
    <dbReference type="NCBI Taxonomy" id="2740835"/>
    <lineage>
        <taxon>Eukaryota</taxon>
        <taxon>Metazoa</taxon>
        <taxon>Ecdysozoa</taxon>
        <taxon>Arthropoda</taxon>
        <taxon>Chelicerata</taxon>
        <taxon>Arachnida</taxon>
        <taxon>Araneae</taxon>
        <taxon>Araneomorphae</taxon>
        <taxon>Entelegynae</taxon>
        <taxon>Araneoidea</taxon>
        <taxon>Nephilidae</taxon>
        <taxon>Trichonephila</taxon>
    </lineage>
</organism>
<dbReference type="SUPFAM" id="SSF81383">
    <property type="entry name" value="F-box domain"/>
    <property type="match status" value="1"/>
</dbReference>
<dbReference type="InterPro" id="IPR001810">
    <property type="entry name" value="F-box_dom"/>
</dbReference>
<gene>
    <name evidence="3" type="ORF">TNCT_422241</name>
</gene>
<evidence type="ECO:0000259" key="2">
    <source>
        <dbReference type="PROSITE" id="PS50181"/>
    </source>
</evidence>
<keyword evidence="4" id="KW-1185">Reference proteome</keyword>
<evidence type="ECO:0000256" key="1">
    <source>
        <dbReference type="SAM" id="MobiDB-lite"/>
    </source>
</evidence>
<dbReference type="Gene3D" id="3.80.10.10">
    <property type="entry name" value="Ribonuclease Inhibitor"/>
    <property type="match status" value="2"/>
</dbReference>
<name>A0A8X6FIZ3_TRICU</name>
<dbReference type="GO" id="GO:0019005">
    <property type="term" value="C:SCF ubiquitin ligase complex"/>
    <property type="evidence" value="ECO:0007669"/>
    <property type="project" value="TreeGrafter"/>
</dbReference>
<reference evidence="3" key="1">
    <citation type="submission" date="2020-07" db="EMBL/GenBank/DDBJ databases">
        <title>Multicomponent nature underlies the extraordinary mechanical properties of spider dragline silk.</title>
        <authorList>
            <person name="Kono N."/>
            <person name="Nakamura H."/>
            <person name="Mori M."/>
            <person name="Yoshida Y."/>
            <person name="Ohtoshi R."/>
            <person name="Malay A.D."/>
            <person name="Moran D.A.P."/>
            <person name="Tomita M."/>
            <person name="Numata K."/>
            <person name="Arakawa K."/>
        </authorList>
    </citation>
    <scope>NUCLEOTIDE SEQUENCE</scope>
</reference>
<evidence type="ECO:0000313" key="4">
    <source>
        <dbReference type="Proteomes" id="UP000887116"/>
    </source>
</evidence>
<sequence>MAIDASMLPLVVLKQIFQFLNNSEILTASLVCKGWMNAINFHQLICDFKIQFSGEIDEKVKFLHSMQHQFQLFSFSEVPISDSVVKFLKENSKQFVTLSFHGCRLVRGKSDPRFPDRILECDNLKTLDVESSDVLYLFAAIPNVTNLRLFYLYLTDYIVSRLKESLSKLEVLSLTGCIASEEKEYKSYYVNEAAIETNPSQIVFTFESVKRLIEKNRISLRSIDFHNVVLSSSTFVAIAEINGLRLSSVVFPKTFNAKYLREFCENQPSLISLNLSFRNRTNKQALYNEAINEVCECLPNLQEFIMRSNDEIDKGIIEVFPLESLTRLDLTKCVNITKPSYRLAVSNLSAYQLEYLDLNSAEINDEDLFKLLVGNRDLRYLDVSRTCISDKTLNTISKNLVLLKYLVLEGCSSISDSGLTGGPGNPAPLSNLRNLRHLDLRSILSITAAGCLQAIRFPNLECLLIEGCINIIADEHFEVQLRTQNPSVELNPPLKQKDSDAYISPTLDLS</sequence>
<dbReference type="AlphaFoldDB" id="A0A8X6FIZ3"/>
<dbReference type="PROSITE" id="PS50181">
    <property type="entry name" value="FBOX"/>
    <property type="match status" value="1"/>
</dbReference>
<dbReference type="EMBL" id="BMAO01012438">
    <property type="protein sequence ID" value="GFQ81457.1"/>
    <property type="molecule type" value="Genomic_DNA"/>
</dbReference>
<dbReference type="InterPro" id="IPR036047">
    <property type="entry name" value="F-box-like_dom_sf"/>
</dbReference>
<dbReference type="Gene3D" id="1.20.1280.50">
    <property type="match status" value="1"/>
</dbReference>
<dbReference type="InterPro" id="IPR032675">
    <property type="entry name" value="LRR_dom_sf"/>
</dbReference>
<feature type="region of interest" description="Disordered" evidence="1">
    <location>
        <begin position="488"/>
        <end position="510"/>
    </location>
</feature>
<proteinExistence type="predicted"/>
<evidence type="ECO:0000313" key="3">
    <source>
        <dbReference type="EMBL" id="GFQ81457.1"/>
    </source>
</evidence>